<gene>
    <name evidence="1" type="ORF">Oscil6304_3493</name>
</gene>
<dbReference type="AlphaFoldDB" id="K9TM18"/>
<dbReference type="HOGENOM" id="CLU_1320383_0_0_3"/>
<dbReference type="PANTHER" id="PTHR12922:SF7">
    <property type="entry name" value="UBIQUINONE BIOSYNTHESIS PROTEIN COQ4 HOMOLOG, MITOCHONDRIAL"/>
    <property type="match status" value="1"/>
</dbReference>
<dbReference type="GO" id="GO:0006744">
    <property type="term" value="P:ubiquinone biosynthetic process"/>
    <property type="evidence" value="ECO:0007669"/>
    <property type="project" value="InterPro"/>
</dbReference>
<dbReference type="Pfam" id="PF05019">
    <property type="entry name" value="Coq4"/>
    <property type="match status" value="1"/>
</dbReference>
<protein>
    <submittedName>
        <fullName evidence="1">Uncharacterized protein involved in ubiquinone biosynthesis</fullName>
    </submittedName>
</protein>
<accession>K9TM18</accession>
<sequence length="206" mass="22892">MGIQIKQLYRAFQLYQKSGKLGDFALLKADALGAKANPNLAPKLAAVTGYYPDIHVEHLLQHPPGTFGREYAEHLTTNRLKPFNVSPEFDAIAQRNVFALRYAVTHDIFHCLLGFDTSYAGEIGVLAFAAAQNYSPSLQVGLTFAKLLYPLLAPRQRGAIRANLAKGEELGKQADFLLGYRFEDHWHEPVAEVRQRLGLPATVEES</sequence>
<dbReference type="Proteomes" id="UP000010367">
    <property type="component" value="Chromosome"/>
</dbReference>
<dbReference type="OrthoDB" id="5720816at2"/>
<dbReference type="STRING" id="56110.Oscil6304_3493"/>
<dbReference type="KEGG" id="oac:Oscil6304_3493"/>
<dbReference type="InParanoid" id="K9TM18"/>
<organism evidence="1 2">
    <name type="scientific">Oscillatoria acuminata PCC 6304</name>
    <dbReference type="NCBI Taxonomy" id="56110"/>
    <lineage>
        <taxon>Bacteria</taxon>
        <taxon>Bacillati</taxon>
        <taxon>Cyanobacteriota</taxon>
        <taxon>Cyanophyceae</taxon>
        <taxon>Oscillatoriophycideae</taxon>
        <taxon>Oscillatoriales</taxon>
        <taxon>Oscillatoriaceae</taxon>
        <taxon>Oscillatoria</taxon>
    </lineage>
</organism>
<name>K9TM18_9CYAN</name>
<keyword evidence="2" id="KW-1185">Reference proteome</keyword>
<reference evidence="1 2" key="1">
    <citation type="submission" date="2012-06" db="EMBL/GenBank/DDBJ databases">
        <title>Finished chromosome of genome of Oscillatoria acuminata PCC 6304.</title>
        <authorList>
            <consortium name="US DOE Joint Genome Institute"/>
            <person name="Gugger M."/>
            <person name="Coursin T."/>
            <person name="Rippka R."/>
            <person name="Tandeau De Marsac N."/>
            <person name="Huntemann M."/>
            <person name="Wei C.-L."/>
            <person name="Han J."/>
            <person name="Detter J.C."/>
            <person name="Han C."/>
            <person name="Tapia R."/>
            <person name="Davenport K."/>
            <person name="Daligault H."/>
            <person name="Erkkila T."/>
            <person name="Gu W."/>
            <person name="Munk A.C.C."/>
            <person name="Teshima H."/>
            <person name="Xu Y."/>
            <person name="Chain P."/>
            <person name="Chen A."/>
            <person name="Krypides N."/>
            <person name="Mavromatis K."/>
            <person name="Markowitz V."/>
            <person name="Szeto E."/>
            <person name="Ivanova N."/>
            <person name="Mikhailova N."/>
            <person name="Ovchinnikova G."/>
            <person name="Pagani I."/>
            <person name="Pati A."/>
            <person name="Goodwin L."/>
            <person name="Peters L."/>
            <person name="Pitluck S."/>
            <person name="Woyke T."/>
            <person name="Kerfeld C."/>
        </authorList>
    </citation>
    <scope>NUCLEOTIDE SEQUENCE [LARGE SCALE GENOMIC DNA]</scope>
    <source>
        <strain evidence="1 2">PCC 6304</strain>
    </source>
</reference>
<keyword evidence="1" id="KW-0830">Ubiquinone</keyword>
<dbReference type="eggNOG" id="COG5031">
    <property type="taxonomic scope" value="Bacteria"/>
</dbReference>
<proteinExistence type="predicted"/>
<dbReference type="PANTHER" id="PTHR12922">
    <property type="entry name" value="UBIQUINONE BIOSYNTHESIS PROTEIN"/>
    <property type="match status" value="1"/>
</dbReference>
<evidence type="ECO:0000313" key="2">
    <source>
        <dbReference type="Proteomes" id="UP000010367"/>
    </source>
</evidence>
<dbReference type="RefSeq" id="WP_015149689.1">
    <property type="nucleotide sequence ID" value="NC_019693.1"/>
</dbReference>
<dbReference type="InterPro" id="IPR007715">
    <property type="entry name" value="Coq4"/>
</dbReference>
<dbReference type="PATRIC" id="fig|56110.3.peg.4194"/>
<dbReference type="EMBL" id="CP003607">
    <property type="protein sequence ID" value="AFY83059.1"/>
    <property type="molecule type" value="Genomic_DNA"/>
</dbReference>
<evidence type="ECO:0000313" key="1">
    <source>
        <dbReference type="EMBL" id="AFY83059.1"/>
    </source>
</evidence>